<accession>A0A1F7RSU8</accession>
<sequence>MSAFKPVKSLKKILRLTKRHNFINAKPYKSSLCSSNFSYFLSIHFFNNFLIAFYHKRIFIYSVDGVLNNLLLGDVL</sequence>
<gene>
    <name evidence="1" type="ORF">A2W05_09495</name>
</gene>
<reference evidence="1 2" key="1">
    <citation type="journal article" date="2016" name="Nat. Commun.">
        <title>Thousands of microbial genomes shed light on interconnected biogeochemical processes in an aquifer system.</title>
        <authorList>
            <person name="Anantharaman K."/>
            <person name="Brown C.T."/>
            <person name="Hug L.A."/>
            <person name="Sharon I."/>
            <person name="Castelle C.J."/>
            <person name="Probst A.J."/>
            <person name="Thomas B.C."/>
            <person name="Singh A."/>
            <person name="Wilkins M.J."/>
            <person name="Karaoz U."/>
            <person name="Brodie E.L."/>
            <person name="Williams K.H."/>
            <person name="Hubbard S.S."/>
            <person name="Banfield J.F."/>
        </authorList>
    </citation>
    <scope>NUCLEOTIDE SEQUENCE [LARGE SCALE GENOMIC DNA]</scope>
</reference>
<name>A0A1F7RSU8_9BACT</name>
<organism evidence="1 2">
    <name type="scientific">Candidatus Schekmanbacteria bacterium RBG_16_38_10</name>
    <dbReference type="NCBI Taxonomy" id="1817879"/>
    <lineage>
        <taxon>Bacteria</taxon>
        <taxon>Candidatus Schekmaniibacteriota</taxon>
    </lineage>
</organism>
<protein>
    <submittedName>
        <fullName evidence="1">Uncharacterized protein</fullName>
    </submittedName>
</protein>
<proteinExistence type="predicted"/>
<dbReference type="AlphaFoldDB" id="A0A1F7RSU8"/>
<evidence type="ECO:0000313" key="1">
    <source>
        <dbReference type="EMBL" id="OGL44511.1"/>
    </source>
</evidence>
<comment type="caution">
    <text evidence="1">The sequence shown here is derived from an EMBL/GenBank/DDBJ whole genome shotgun (WGS) entry which is preliminary data.</text>
</comment>
<dbReference type="EMBL" id="MGDE01000180">
    <property type="protein sequence ID" value="OGL44511.1"/>
    <property type="molecule type" value="Genomic_DNA"/>
</dbReference>
<evidence type="ECO:0000313" key="2">
    <source>
        <dbReference type="Proteomes" id="UP000178797"/>
    </source>
</evidence>
<dbReference type="Proteomes" id="UP000178797">
    <property type="component" value="Unassembled WGS sequence"/>
</dbReference>